<comment type="similarity">
    <text evidence="6">Belongs to the alpha-carbonic anhydrase family.</text>
</comment>
<dbReference type="PROSITE" id="PS00162">
    <property type="entry name" value="ALPHA_CA_1"/>
    <property type="match status" value="1"/>
</dbReference>
<dbReference type="SUPFAM" id="SSF51069">
    <property type="entry name" value="Carbonic anhydrase"/>
    <property type="match status" value="1"/>
</dbReference>
<evidence type="ECO:0000256" key="4">
    <source>
        <dbReference type="ARBA" id="ARBA00022833"/>
    </source>
</evidence>
<dbReference type="Gene3D" id="3.10.200.10">
    <property type="entry name" value="Alpha carbonic anhydrase"/>
    <property type="match status" value="1"/>
</dbReference>
<feature type="domain" description="FHA" evidence="7">
    <location>
        <begin position="707"/>
        <end position="763"/>
    </location>
</feature>
<dbReference type="PANTHER" id="PTHR18952">
    <property type="entry name" value="CARBONIC ANHYDRASE"/>
    <property type="match status" value="1"/>
</dbReference>
<dbReference type="GeneID" id="5011394"/>
<dbReference type="PANTHER" id="PTHR18952:SF208">
    <property type="entry name" value="CARBONIC ANHYDRASE XA-RELATED"/>
    <property type="match status" value="1"/>
</dbReference>
<comment type="function">
    <text evidence="6">Reversible hydration of carbon dioxide.</text>
</comment>
<dbReference type="EC" id="4.2.1.1" evidence="2 6"/>
<keyword evidence="10" id="KW-1185">Reference proteome</keyword>
<dbReference type="InterPro" id="IPR036398">
    <property type="entry name" value="CA_dom_sf"/>
</dbReference>
<comment type="cofactor">
    <cofactor evidence="1 6">
        <name>Zn(2+)</name>
        <dbReference type="ChEBI" id="CHEBI:29105"/>
    </cofactor>
</comment>
<dbReference type="Pfam" id="PF00194">
    <property type="entry name" value="Carb_anhydrase"/>
    <property type="match status" value="1"/>
</dbReference>
<dbReference type="Pfam" id="PF00498">
    <property type="entry name" value="FHA"/>
    <property type="match status" value="1"/>
</dbReference>
<gene>
    <name evidence="9" type="ORF">GSPATT00029248001</name>
</gene>
<dbReference type="PROSITE" id="PS50006">
    <property type="entry name" value="FHA_DOMAIN"/>
    <property type="match status" value="1"/>
</dbReference>
<evidence type="ECO:0000256" key="2">
    <source>
        <dbReference type="ARBA" id="ARBA00012925"/>
    </source>
</evidence>
<name>A0BI45_PARTE</name>
<evidence type="ECO:0000256" key="6">
    <source>
        <dbReference type="RuleBase" id="RU367011"/>
    </source>
</evidence>
<dbReference type="Proteomes" id="UP000000600">
    <property type="component" value="Unassembled WGS sequence"/>
</dbReference>
<evidence type="ECO:0000259" key="7">
    <source>
        <dbReference type="PROSITE" id="PS50006"/>
    </source>
</evidence>
<dbReference type="CDD" id="cd03124">
    <property type="entry name" value="alpha_CA_prokaryotic_like"/>
    <property type="match status" value="1"/>
</dbReference>
<dbReference type="InterPro" id="IPR023561">
    <property type="entry name" value="Carbonic_anhydrase_a-class"/>
</dbReference>
<dbReference type="InterPro" id="IPR008984">
    <property type="entry name" value="SMAD_FHA_dom_sf"/>
</dbReference>
<sequence>MILASILLTLLLDSIKSQRTYCQLPDPIFNDGVKNSTWGDSDPSDWNYLNTNDWKSKVVTCGASFQSPINIITSTATKESTFPAINYILKSSTKNYFEAQRDYTKELEGEYDFITAFDISNSQYKYYARQFHIHTPSEHQVDGKNFDLEVHFVHQAVEDGEQSCNDIRNKLTVFGLLFQQSNTASDYEVFKPWFDDTVNRVSSFDMNDFFQRMTDKTYYHYTGSLTTIPCSQTVNWYVFTSPLPISKSQFKQFKDFLDSDDYFPDQSNNRPVQNLNGRTLYKGVNINHQFLDCFFQWSDLSSCYRSKLGFHYLDGYAINNLFDNMIYINIHRLSMVLILSTISKIPISNVSIKKFNQQQTCSIIIQQKFKLAIMQQQSTFRESDGETTLYTGEQILKKTKTFQQRATEILSVNAYKILYTINKEIPKFLNPYPQFIRVQVSSSLSKAQQFCPQLSCDIEEWGKNRFTIGKLERESVHLYDDVYAWVMFNCVEYPNEEMMSPIHLLVDYSNLFQIHSLEEHCTQIIHQMQFNPKTNILSLKTKELLAKSTFQNKQKIKIQDVSQMRGYPTCIQITQNCENQILEDGNIFKVGYQPLLTVRKIYHKFQNFFERYSTKNNIDDMIFEALQSLQSKVQFSGIDESVSELFMLVQDRRINKAEYLQRLEDENLMMQSKLYTALEKNSILLQTQRDENPIEHFLLVADQKNSFLFGRMEFSDITFQSTQVSRNHGTIEFIPTNNKWIIMDGQQTFEQSWKNSTFGVWLQMNPKTFYYIDTEQMVKVGSTSIKMIPNNVKTNNHDIDNVIQLNEFNNLREREIEDFTNTLLDL</sequence>
<evidence type="ECO:0000256" key="5">
    <source>
        <dbReference type="ARBA" id="ARBA00023239"/>
    </source>
</evidence>
<dbReference type="InterPro" id="IPR000253">
    <property type="entry name" value="FHA_dom"/>
</dbReference>
<keyword evidence="3 6" id="KW-0479">Metal-binding</keyword>
<dbReference type="EMBL" id="CT867996">
    <property type="protein sequence ID" value="CAK58212.1"/>
    <property type="molecule type" value="Genomic_DNA"/>
</dbReference>
<evidence type="ECO:0000259" key="8">
    <source>
        <dbReference type="PROSITE" id="PS51144"/>
    </source>
</evidence>
<feature type="chain" id="PRO_5025090638" description="Carbonic anhydrase" evidence="6">
    <location>
        <begin position="18"/>
        <end position="826"/>
    </location>
</feature>
<evidence type="ECO:0000256" key="3">
    <source>
        <dbReference type="ARBA" id="ARBA00022723"/>
    </source>
</evidence>
<dbReference type="eggNOG" id="KOG0382">
    <property type="taxonomic scope" value="Eukaryota"/>
</dbReference>
<dbReference type="GO" id="GO:0008270">
    <property type="term" value="F:zinc ion binding"/>
    <property type="evidence" value="ECO:0007669"/>
    <property type="project" value="UniProtKB-UniRule"/>
</dbReference>
<dbReference type="STRING" id="5888.A0BI45"/>
<keyword evidence="4 6" id="KW-0862">Zinc</keyword>
<dbReference type="RefSeq" id="XP_001425610.1">
    <property type="nucleotide sequence ID" value="XM_001425573.1"/>
</dbReference>
<dbReference type="Gene3D" id="2.60.200.20">
    <property type="match status" value="1"/>
</dbReference>
<dbReference type="PROSITE" id="PS51144">
    <property type="entry name" value="ALPHA_CA_2"/>
    <property type="match status" value="1"/>
</dbReference>
<dbReference type="SMART" id="SM01057">
    <property type="entry name" value="Carb_anhydrase"/>
    <property type="match status" value="1"/>
</dbReference>
<accession>A0BI45</accession>
<dbReference type="GO" id="GO:0004089">
    <property type="term" value="F:carbonate dehydratase activity"/>
    <property type="evidence" value="ECO:0007669"/>
    <property type="project" value="UniProtKB-UniRule"/>
</dbReference>
<feature type="signal peptide" evidence="6">
    <location>
        <begin position="1"/>
        <end position="17"/>
    </location>
</feature>
<protein>
    <recommendedName>
        <fullName evidence="2 6">Carbonic anhydrase</fullName>
        <ecNumber evidence="2 6">4.2.1.1</ecNumber>
    </recommendedName>
</protein>
<dbReference type="InParanoid" id="A0BI45"/>
<comment type="catalytic activity">
    <reaction evidence="6">
        <text>hydrogencarbonate + H(+) = CO2 + H2O</text>
        <dbReference type="Rhea" id="RHEA:10748"/>
        <dbReference type="ChEBI" id="CHEBI:15377"/>
        <dbReference type="ChEBI" id="CHEBI:15378"/>
        <dbReference type="ChEBI" id="CHEBI:16526"/>
        <dbReference type="ChEBI" id="CHEBI:17544"/>
        <dbReference type="EC" id="4.2.1.1"/>
    </reaction>
</comment>
<dbReference type="OrthoDB" id="307893at2759"/>
<dbReference type="InterPro" id="IPR018338">
    <property type="entry name" value="Carbonic_anhydrase_a-class_CS"/>
</dbReference>
<dbReference type="HOGENOM" id="CLU_343063_0_0_1"/>
<organism evidence="9 10">
    <name type="scientific">Paramecium tetraurelia</name>
    <dbReference type="NCBI Taxonomy" id="5888"/>
    <lineage>
        <taxon>Eukaryota</taxon>
        <taxon>Sar</taxon>
        <taxon>Alveolata</taxon>
        <taxon>Ciliophora</taxon>
        <taxon>Intramacronucleata</taxon>
        <taxon>Oligohymenophorea</taxon>
        <taxon>Peniculida</taxon>
        <taxon>Parameciidae</taxon>
        <taxon>Paramecium</taxon>
    </lineage>
</organism>
<dbReference type="CDD" id="cd00060">
    <property type="entry name" value="FHA"/>
    <property type="match status" value="1"/>
</dbReference>
<dbReference type="InterPro" id="IPR001148">
    <property type="entry name" value="CA_dom"/>
</dbReference>
<dbReference type="GO" id="GO:0016836">
    <property type="term" value="F:hydro-lyase activity"/>
    <property type="evidence" value="ECO:0000318"/>
    <property type="project" value="GO_Central"/>
</dbReference>
<dbReference type="KEGG" id="ptm:GSPATT00029248001"/>
<evidence type="ECO:0000256" key="1">
    <source>
        <dbReference type="ARBA" id="ARBA00001947"/>
    </source>
</evidence>
<evidence type="ECO:0000313" key="9">
    <source>
        <dbReference type="EMBL" id="CAK58212.1"/>
    </source>
</evidence>
<keyword evidence="5 6" id="KW-0456">Lyase</keyword>
<reference evidence="9 10" key="1">
    <citation type="journal article" date="2006" name="Nature">
        <title>Global trends of whole-genome duplications revealed by the ciliate Paramecium tetraurelia.</title>
        <authorList>
            <consortium name="Genoscope"/>
            <person name="Aury J.-M."/>
            <person name="Jaillon O."/>
            <person name="Duret L."/>
            <person name="Noel B."/>
            <person name="Jubin C."/>
            <person name="Porcel B.M."/>
            <person name="Segurens B."/>
            <person name="Daubin V."/>
            <person name="Anthouard V."/>
            <person name="Aiach N."/>
            <person name="Arnaiz O."/>
            <person name="Billaut A."/>
            <person name="Beisson J."/>
            <person name="Blanc I."/>
            <person name="Bouhouche K."/>
            <person name="Camara F."/>
            <person name="Duharcourt S."/>
            <person name="Guigo R."/>
            <person name="Gogendeau D."/>
            <person name="Katinka M."/>
            <person name="Keller A.-M."/>
            <person name="Kissmehl R."/>
            <person name="Klotz C."/>
            <person name="Koll F."/>
            <person name="Le Moue A."/>
            <person name="Lepere C."/>
            <person name="Malinsky S."/>
            <person name="Nowacki M."/>
            <person name="Nowak J.K."/>
            <person name="Plattner H."/>
            <person name="Poulain J."/>
            <person name="Ruiz F."/>
            <person name="Serrano V."/>
            <person name="Zagulski M."/>
            <person name="Dessen P."/>
            <person name="Betermier M."/>
            <person name="Weissenbach J."/>
            <person name="Scarpelli C."/>
            <person name="Schachter V."/>
            <person name="Sperling L."/>
            <person name="Meyer E."/>
            <person name="Cohen J."/>
            <person name="Wincker P."/>
        </authorList>
    </citation>
    <scope>NUCLEOTIDE SEQUENCE [LARGE SCALE GENOMIC DNA]</scope>
    <source>
        <strain evidence="9 10">Stock d4-2</strain>
    </source>
</reference>
<dbReference type="SUPFAM" id="SSF49879">
    <property type="entry name" value="SMAD/FHA domain"/>
    <property type="match status" value="1"/>
</dbReference>
<evidence type="ECO:0000313" key="10">
    <source>
        <dbReference type="Proteomes" id="UP000000600"/>
    </source>
</evidence>
<feature type="domain" description="Alpha-carbonic anhydrase" evidence="8">
    <location>
        <begin position="44"/>
        <end position="284"/>
    </location>
</feature>
<keyword evidence="6" id="KW-0732">Signal</keyword>
<dbReference type="AlphaFoldDB" id="A0BI45"/>
<dbReference type="InterPro" id="IPR041891">
    <property type="entry name" value="Alpha_CA_prokaryot-like"/>
</dbReference>
<proteinExistence type="inferred from homology"/>